<name>A0ABT7BV96_9CYAN</name>
<organism evidence="2 3">
    <name type="scientific">Roseofilum casamattae BLCC-M143</name>
    <dbReference type="NCBI Taxonomy" id="3022442"/>
    <lineage>
        <taxon>Bacteria</taxon>
        <taxon>Bacillati</taxon>
        <taxon>Cyanobacteriota</taxon>
        <taxon>Cyanophyceae</taxon>
        <taxon>Desertifilales</taxon>
        <taxon>Desertifilaceae</taxon>
        <taxon>Roseofilum</taxon>
        <taxon>Roseofilum casamattae</taxon>
    </lineage>
</organism>
<proteinExistence type="predicted"/>
<reference evidence="2 3" key="1">
    <citation type="submission" date="2023-01" db="EMBL/GenBank/DDBJ databases">
        <title>Novel diversity within Roseofilum (Cyanobacteria; Desertifilaceae) from marine benthic mats with descriptions of four novel species.</title>
        <authorList>
            <person name="Wang Y."/>
            <person name="Berthold D.E."/>
            <person name="Hu J."/>
            <person name="Lefler F.W."/>
            <person name="Laughinghouse H.D. IV."/>
        </authorList>
    </citation>
    <scope>NUCLEOTIDE SEQUENCE [LARGE SCALE GENOMIC DNA]</scope>
    <source>
        <strain evidence="2 3">BLCC-M143</strain>
    </source>
</reference>
<dbReference type="EMBL" id="JAQOSQ010000006">
    <property type="protein sequence ID" value="MDJ1183106.1"/>
    <property type="molecule type" value="Genomic_DNA"/>
</dbReference>
<evidence type="ECO:0000313" key="2">
    <source>
        <dbReference type="EMBL" id="MDJ1183106.1"/>
    </source>
</evidence>
<comment type="caution">
    <text evidence="2">The sequence shown here is derived from an EMBL/GenBank/DDBJ whole genome shotgun (WGS) entry which is preliminary data.</text>
</comment>
<feature type="region of interest" description="Disordered" evidence="1">
    <location>
        <begin position="100"/>
        <end position="137"/>
    </location>
</feature>
<gene>
    <name evidence="2" type="ORF">PMH09_07855</name>
</gene>
<protein>
    <submittedName>
        <fullName evidence="2">SH3 domain-containing protein</fullName>
    </submittedName>
</protein>
<dbReference type="RefSeq" id="WP_283757761.1">
    <property type="nucleotide sequence ID" value="NZ_JAQOSQ010000006.1"/>
</dbReference>
<evidence type="ECO:0000256" key="1">
    <source>
        <dbReference type="SAM" id="MobiDB-lite"/>
    </source>
</evidence>
<dbReference type="Gene3D" id="2.30.30.40">
    <property type="entry name" value="SH3 Domains"/>
    <property type="match status" value="1"/>
</dbReference>
<evidence type="ECO:0000313" key="3">
    <source>
        <dbReference type="Proteomes" id="UP001232992"/>
    </source>
</evidence>
<dbReference type="Proteomes" id="UP001232992">
    <property type="component" value="Unassembled WGS sequence"/>
</dbReference>
<sequence length="216" mass="22936">MKVSGIAIATLIALSGLGIPQASIARSPSSEIIARGLAGQCRAAKRDIFIYRERNTSESHRSLQRDEPVTLADEGSNGWIAISSPTTGFVEVADLKSCAEASNSGAETPAEPEQPEIPETPEPEKPAPSPPATEPEQNRLCRQVIIQEGLIVREEPSLEANSVGSIAYPQEVTVKAENGERTIDERVWVAITAPIRGWVSSGVGGVVNLGGCDRNN</sequence>
<keyword evidence="3" id="KW-1185">Reference proteome</keyword>
<accession>A0ABT7BV96</accession>